<evidence type="ECO:0000313" key="5">
    <source>
        <dbReference type="EMBL" id="LAC20570.1"/>
    </source>
</evidence>
<keyword evidence="2" id="KW-0732">Signal</keyword>
<dbReference type="CDD" id="cd00037">
    <property type="entry name" value="CLECT"/>
    <property type="match status" value="1"/>
</dbReference>
<keyword evidence="1" id="KW-1015">Disulfide bond</keyword>
<dbReference type="InterPro" id="IPR016186">
    <property type="entry name" value="C-type_lectin-like/link_sf"/>
</dbReference>
<dbReference type="GO" id="GO:0030246">
    <property type="term" value="F:carbohydrate binding"/>
    <property type="evidence" value="ECO:0007669"/>
    <property type="project" value="UniProtKB-KW"/>
</dbReference>
<dbReference type="PROSITE" id="PS00615">
    <property type="entry name" value="C_TYPE_LECTIN_1"/>
    <property type="match status" value="1"/>
</dbReference>
<feature type="chain" id="PRO_5033765236" evidence="2">
    <location>
        <begin position="20"/>
        <end position="220"/>
    </location>
</feature>
<dbReference type="AlphaFoldDB" id="A0A2P2HYH3"/>
<dbReference type="InterPro" id="IPR001304">
    <property type="entry name" value="C-type_lectin-like"/>
</dbReference>
<dbReference type="EMBL" id="IACF01001094">
    <property type="protein sequence ID" value="LAB66815.1"/>
    <property type="molecule type" value="mRNA"/>
</dbReference>
<evidence type="ECO:0000256" key="2">
    <source>
        <dbReference type="SAM" id="SignalP"/>
    </source>
</evidence>
<dbReference type="InterPro" id="IPR018378">
    <property type="entry name" value="C-type_lectin_CS"/>
</dbReference>
<evidence type="ECO:0000259" key="3">
    <source>
        <dbReference type="PROSITE" id="PS50041"/>
    </source>
</evidence>
<reference evidence="5" key="1">
    <citation type="submission" date="2017-11" db="EMBL/GenBank/DDBJ databases">
        <title>The sensing device of the deep-sea amphipod.</title>
        <authorList>
            <person name="Kobayashi H."/>
            <person name="Nagahama T."/>
            <person name="Arai W."/>
            <person name="Sasagawa Y."/>
            <person name="Umeda M."/>
            <person name="Hayashi T."/>
            <person name="Nikaido I."/>
            <person name="Watanabe H."/>
            <person name="Oguri K."/>
            <person name="Kitazato H."/>
            <person name="Fujioka K."/>
            <person name="Kido Y."/>
            <person name="Takami H."/>
        </authorList>
    </citation>
    <scope>NUCLEOTIDE SEQUENCE</scope>
    <source>
        <tissue evidence="5">Whole body</tissue>
    </source>
</reference>
<protein>
    <submittedName>
        <fullName evidence="4">C-type lectin</fullName>
    </submittedName>
</protein>
<dbReference type="PROSITE" id="PS50041">
    <property type="entry name" value="C_TYPE_LECTIN_2"/>
    <property type="match status" value="1"/>
</dbReference>
<feature type="signal peptide" evidence="2">
    <location>
        <begin position="1"/>
        <end position="19"/>
    </location>
</feature>
<organism evidence="4">
    <name type="scientific">Hirondellea gigas</name>
    <dbReference type="NCBI Taxonomy" id="1518452"/>
    <lineage>
        <taxon>Eukaryota</taxon>
        <taxon>Metazoa</taxon>
        <taxon>Ecdysozoa</taxon>
        <taxon>Arthropoda</taxon>
        <taxon>Crustacea</taxon>
        <taxon>Multicrustacea</taxon>
        <taxon>Malacostraca</taxon>
        <taxon>Eumalacostraca</taxon>
        <taxon>Peracarida</taxon>
        <taxon>Amphipoda</taxon>
        <taxon>Amphilochidea</taxon>
        <taxon>Lysianassida</taxon>
        <taxon>Lysianassidira</taxon>
        <taxon>Lysianassoidea</taxon>
        <taxon>Lysianassidae</taxon>
        <taxon>Hirondellea</taxon>
    </lineage>
</organism>
<dbReference type="InterPro" id="IPR016187">
    <property type="entry name" value="CTDL_fold"/>
</dbReference>
<dbReference type="PANTHER" id="PTHR21407:SF5">
    <property type="entry name" value="HL04814P"/>
    <property type="match status" value="1"/>
</dbReference>
<evidence type="ECO:0000256" key="1">
    <source>
        <dbReference type="ARBA" id="ARBA00023157"/>
    </source>
</evidence>
<accession>A0A2P2HYH3</accession>
<sequence>MFSTYVLAVFAAVASSVMAKDIDLKVCMNRHQNMRFEGHAYSFSLTNMGSDLDKDGTLHPRNATWLEARSFCLKNCMIPLSIQTEVEFSVIKSFMKKYKVPAVWTGGRICDWHGCAEKLPLTTYGWFWAGHNTVIPATDVVPQGWSESPWSRKGHFGVRQPDNAQYEISGVHELCLAIFDDAYEDGVKWHDVACYHEMPFVCEDSSKIIKAVKEKYGLDL</sequence>
<feature type="domain" description="C-type lectin" evidence="3">
    <location>
        <begin position="36"/>
        <end position="203"/>
    </location>
</feature>
<proteinExistence type="evidence at transcript level"/>
<reference evidence="4" key="2">
    <citation type="journal article" date="2018" name="Biosci. Biotechnol. Biochem.">
        <title>Polysaccharide hydrolase of the hadal zone amphipods Hirondellea gigas.</title>
        <authorList>
            <person name="Kobayashi H."/>
            <person name="Nagahama T."/>
            <person name="Arai W."/>
            <person name="Sasagawa Y."/>
            <person name="Umeda M."/>
            <person name="Hayashi T."/>
            <person name="Nikaido I."/>
            <person name="Watanabe H."/>
            <person name="Oguri K."/>
            <person name="Kitazato H."/>
            <person name="Fujioka K."/>
            <person name="Kido Y."/>
            <person name="Takami H."/>
        </authorList>
    </citation>
    <scope>NUCLEOTIDE SEQUENCE</scope>
    <source>
        <tissue evidence="4">Whole body</tissue>
    </source>
</reference>
<dbReference type="SUPFAM" id="SSF56436">
    <property type="entry name" value="C-type lectin-like"/>
    <property type="match status" value="1"/>
</dbReference>
<dbReference type="EMBL" id="IACT01001210">
    <property type="protein sequence ID" value="LAC20570.1"/>
    <property type="molecule type" value="mRNA"/>
</dbReference>
<dbReference type="Gene3D" id="3.10.100.10">
    <property type="entry name" value="Mannose-Binding Protein A, subunit A"/>
    <property type="match status" value="1"/>
</dbReference>
<evidence type="ECO:0000313" key="4">
    <source>
        <dbReference type="EMBL" id="LAB66815.1"/>
    </source>
</evidence>
<name>A0A2P2HYH3_9CRUS</name>
<dbReference type="PANTHER" id="PTHR21407">
    <property type="entry name" value="RE43931P-RELATED"/>
    <property type="match status" value="1"/>
</dbReference>
<keyword evidence="4" id="KW-0430">Lectin</keyword>